<evidence type="ECO:0000313" key="2">
    <source>
        <dbReference type="EMBL" id="SUX32440.1"/>
    </source>
</evidence>
<dbReference type="AlphaFoldDB" id="A0A1R0MEB3"/>
<dbReference type="GeneID" id="66368156"/>
<dbReference type="Proteomes" id="UP000254029">
    <property type="component" value="Unassembled WGS sequence"/>
</dbReference>
<dbReference type="RefSeq" id="WP_011135964.1">
    <property type="nucleotide sequence ID" value="NZ_CP024028.1"/>
</dbReference>
<accession>A0A202B824</accession>
<name>A0A1R0MEB3_CHRVL</name>
<evidence type="ECO:0000313" key="4">
    <source>
        <dbReference type="Proteomes" id="UP000254029"/>
    </source>
</evidence>
<sequence length="149" mass="15904">MLNPISAIGAQAFSQSGDGVQSLQQRVAVAADAASSASSASGAQLQAFLQAVRDLPPPLADSPQAKQEQIDAIARLLREFGEGGQPAFPTLAQQLEVIDMALKEEGEASPLREPLMGVMVSLGNLQFQMDKWMQDTMLSDGTPEEFESW</sequence>
<accession>A0A1R0MEB3</accession>
<proteinExistence type="predicted"/>
<gene>
    <name evidence="1" type="ORF">CBW21_13155</name>
    <name evidence="2" type="ORF">NCTC8684_01517</name>
</gene>
<dbReference type="Proteomes" id="UP000196342">
    <property type="component" value="Unassembled WGS sequence"/>
</dbReference>
<organism evidence="1 3">
    <name type="scientific">Chromobacterium violaceum</name>
    <dbReference type="NCBI Taxonomy" id="536"/>
    <lineage>
        <taxon>Bacteria</taxon>
        <taxon>Pseudomonadati</taxon>
        <taxon>Pseudomonadota</taxon>
        <taxon>Betaproteobacteria</taxon>
        <taxon>Neisseriales</taxon>
        <taxon>Chromobacteriaceae</taxon>
        <taxon>Chromobacterium</taxon>
    </lineage>
</organism>
<dbReference type="EMBL" id="UIGR01000001">
    <property type="protein sequence ID" value="SUX32440.1"/>
    <property type="molecule type" value="Genomic_DNA"/>
</dbReference>
<evidence type="ECO:0000313" key="1">
    <source>
        <dbReference type="EMBL" id="OVE47608.1"/>
    </source>
</evidence>
<dbReference type="EMBL" id="NHOO01000010">
    <property type="protein sequence ID" value="OVE47608.1"/>
    <property type="molecule type" value="Genomic_DNA"/>
</dbReference>
<protein>
    <submittedName>
        <fullName evidence="2">Type III secretion system effector protein OrgC</fullName>
    </submittedName>
</protein>
<comment type="caution">
    <text evidence="1">The sequence shown here is derived from an EMBL/GenBank/DDBJ whole genome shotgun (WGS) entry which is preliminary data.</text>
</comment>
<reference evidence="1 3" key="1">
    <citation type="submission" date="2017-05" db="EMBL/GenBank/DDBJ databases">
        <title>Chromobacterium violaceum GHPS1 isolated from Hydrocarbon polluted soil in French Guiana display an awesome secondary metabolite arsenal and a battery of drug and heavy-metal-resistance and detoxification of xenobiotics proteins.</title>
        <authorList>
            <person name="Belbahri L."/>
        </authorList>
    </citation>
    <scope>NUCLEOTIDE SEQUENCE [LARGE SCALE GENOMIC DNA]</scope>
    <source>
        <strain evidence="1 3">GHPS1</strain>
    </source>
</reference>
<reference evidence="2 4" key="2">
    <citation type="submission" date="2018-06" db="EMBL/GenBank/DDBJ databases">
        <authorList>
            <consortium name="Pathogen Informatics"/>
            <person name="Doyle S."/>
        </authorList>
    </citation>
    <scope>NUCLEOTIDE SEQUENCE [LARGE SCALE GENOMIC DNA]</scope>
    <source>
        <strain evidence="2 4">NCTC8684</strain>
    </source>
</reference>
<keyword evidence="3" id="KW-1185">Reference proteome</keyword>
<evidence type="ECO:0000313" key="3">
    <source>
        <dbReference type="Proteomes" id="UP000196342"/>
    </source>
</evidence>